<evidence type="ECO:0000313" key="1">
    <source>
        <dbReference type="EMBL" id="KKT11264.1"/>
    </source>
</evidence>
<accession>A0A0G1HK88</accession>
<evidence type="ECO:0000313" key="2">
    <source>
        <dbReference type="Proteomes" id="UP000033910"/>
    </source>
</evidence>
<evidence type="ECO:0008006" key="3">
    <source>
        <dbReference type="Google" id="ProtNLM"/>
    </source>
</evidence>
<dbReference type="AlphaFoldDB" id="A0A0G1HK88"/>
<proteinExistence type="predicted"/>
<dbReference type="Proteomes" id="UP000033910">
    <property type="component" value="Unassembled WGS sequence"/>
</dbReference>
<feature type="non-terminal residue" evidence="1">
    <location>
        <position position="1"/>
    </location>
</feature>
<protein>
    <recommendedName>
        <fullName evidence="3">Preprotein translocase subunit SecY</fullName>
    </recommendedName>
</protein>
<comment type="caution">
    <text evidence="1">The sequence shown here is derived from an EMBL/GenBank/DDBJ whole genome shotgun (WGS) entry which is preliminary data.</text>
</comment>
<dbReference type="EMBL" id="LCGF01000017">
    <property type="protein sequence ID" value="KKT11264.1"/>
    <property type="molecule type" value="Genomic_DNA"/>
</dbReference>
<gene>
    <name evidence="1" type="ORF">UV89_C0017G0001</name>
</gene>
<sequence>GLTLPSGVMIYIIVSTLFQIAQTYFTSGWGGLEPWVRKLGLAKGAKK</sequence>
<reference evidence="1 2" key="1">
    <citation type="journal article" date="2015" name="Nature">
        <title>rRNA introns, odd ribosomes, and small enigmatic genomes across a large radiation of phyla.</title>
        <authorList>
            <person name="Brown C.T."/>
            <person name="Hug L.A."/>
            <person name="Thomas B.C."/>
            <person name="Sharon I."/>
            <person name="Castelle C.J."/>
            <person name="Singh A."/>
            <person name="Wilkins M.J."/>
            <person name="Williams K.H."/>
            <person name="Banfield J.F."/>
        </authorList>
    </citation>
    <scope>NUCLEOTIDE SEQUENCE [LARGE SCALE GENOMIC DNA]</scope>
</reference>
<name>A0A0G1HK88_UNCKA</name>
<organism evidence="1 2">
    <name type="scientific">candidate division WWE3 bacterium GW2011_GWB2_43_22</name>
    <dbReference type="NCBI Taxonomy" id="1619118"/>
    <lineage>
        <taxon>Bacteria</taxon>
        <taxon>Katanobacteria</taxon>
    </lineage>
</organism>